<name>A0ABS6UHI5_9PSEU</name>
<dbReference type="EMBL" id="JADQDF010000001">
    <property type="protein sequence ID" value="MBW0131710.1"/>
    <property type="molecule type" value="Genomic_DNA"/>
</dbReference>
<dbReference type="Proteomes" id="UP000694300">
    <property type="component" value="Unassembled WGS sequence"/>
</dbReference>
<evidence type="ECO:0000313" key="2">
    <source>
        <dbReference type="Proteomes" id="UP000694300"/>
    </source>
</evidence>
<comment type="caution">
    <text evidence="1">The sequence shown here is derived from an EMBL/GenBank/DDBJ whole genome shotgun (WGS) entry which is preliminary data.</text>
</comment>
<proteinExistence type="predicted"/>
<accession>A0ABS6UHI5</accession>
<dbReference type="Pfam" id="PF08962">
    <property type="entry name" value="Rv2632c-like"/>
    <property type="match status" value="1"/>
</dbReference>
<sequence>MIEAKHWNVGIVIDEHDGHTRATARLHTRDGDRWVGTGHARLSPADRDVPEIGDELAVARALADLAQHLLAATAADVGENTREQGGQAAVAT</sequence>
<keyword evidence="2" id="KW-1185">Reference proteome</keyword>
<dbReference type="RefSeq" id="WP_218591953.1">
    <property type="nucleotide sequence ID" value="NZ_JADQDF010000001.1"/>
</dbReference>
<evidence type="ECO:0000313" key="1">
    <source>
        <dbReference type="EMBL" id="MBW0131710.1"/>
    </source>
</evidence>
<gene>
    <name evidence="1" type="ORF">I4I82_29135</name>
</gene>
<reference evidence="1 2" key="1">
    <citation type="submission" date="2020-11" db="EMBL/GenBank/DDBJ databases">
        <title>Pseudonocardia abyssalis sp. nov. and Pseudonocardia oceani sp. nov., description and phylogenomic analysis of two novel actinomycetes isolated from the deep Southern Ocean.</title>
        <authorList>
            <person name="Parra J."/>
        </authorList>
    </citation>
    <scope>NUCLEOTIDE SEQUENCE [LARGE SCALE GENOMIC DNA]</scope>
    <source>
        <strain evidence="2">KRD185</strain>
    </source>
</reference>
<dbReference type="InterPro" id="IPR015057">
    <property type="entry name" value="Rv2632c-like"/>
</dbReference>
<protein>
    <submittedName>
        <fullName evidence="1">DUF1876 domain-containing protein</fullName>
    </submittedName>
</protein>
<organism evidence="1 2">
    <name type="scientific">Pseudonocardia oceani</name>
    <dbReference type="NCBI Taxonomy" id="2792013"/>
    <lineage>
        <taxon>Bacteria</taxon>
        <taxon>Bacillati</taxon>
        <taxon>Actinomycetota</taxon>
        <taxon>Actinomycetes</taxon>
        <taxon>Pseudonocardiales</taxon>
        <taxon>Pseudonocardiaceae</taxon>
        <taxon>Pseudonocardia</taxon>
    </lineage>
</organism>